<dbReference type="GO" id="GO:0006614">
    <property type="term" value="P:SRP-dependent cotranslational protein targeting to membrane"/>
    <property type="evidence" value="ECO:0007669"/>
    <property type="project" value="InterPro"/>
</dbReference>
<dbReference type="RefSeq" id="XP_040661795.1">
    <property type="nucleotide sequence ID" value="XM_040805848.1"/>
</dbReference>
<dbReference type="PANTHER" id="PTHR12834:SF12">
    <property type="entry name" value="SIGNAL RECOGNITION PARTICLE 9 KDA PROTEIN"/>
    <property type="match status" value="1"/>
</dbReference>
<dbReference type="OrthoDB" id="5419752at2759"/>
<evidence type="ECO:0000259" key="2">
    <source>
        <dbReference type="Pfam" id="PF05486"/>
    </source>
</evidence>
<dbReference type="InterPro" id="IPR039432">
    <property type="entry name" value="SRP9_dom"/>
</dbReference>
<feature type="domain" description="SRP9" evidence="2">
    <location>
        <begin position="8"/>
        <end position="99"/>
    </location>
</feature>
<feature type="compositionally biased region" description="Basic residues" evidence="1">
    <location>
        <begin position="151"/>
        <end position="161"/>
    </location>
</feature>
<gene>
    <name evidence="3" type="ORF">ASPVEDRAFT_121042</name>
</gene>
<evidence type="ECO:0000313" key="4">
    <source>
        <dbReference type="Proteomes" id="UP000184073"/>
    </source>
</evidence>
<dbReference type="EMBL" id="KV878125">
    <property type="protein sequence ID" value="OJI96032.1"/>
    <property type="molecule type" value="Genomic_DNA"/>
</dbReference>
<feature type="region of interest" description="Disordered" evidence="1">
    <location>
        <begin position="33"/>
        <end position="62"/>
    </location>
</feature>
<dbReference type="InterPro" id="IPR039914">
    <property type="entry name" value="SRP9-like"/>
</dbReference>
<feature type="compositionally biased region" description="Low complexity" evidence="1">
    <location>
        <begin position="128"/>
        <end position="142"/>
    </location>
</feature>
<sequence>MPSGPYLPTSAAYLKESSLLLQAYPDSTRITTKYTFPKTTPSNSNSNKTQPQQTSTQEKAPLATLVLKTYTPEVGICLKYRTNKAAEVGRLITALGLLAGGADLATLDSGVANVAGTGGDVEMGGVEEGLTATTGTPTTGAEAGAGAGGKGKSKKKGKGKK</sequence>
<accession>A0A1L9P3E9</accession>
<dbReference type="AlphaFoldDB" id="A0A1L9P3E9"/>
<dbReference type="GO" id="GO:0005786">
    <property type="term" value="C:signal recognition particle, endoplasmic reticulum targeting"/>
    <property type="evidence" value="ECO:0007669"/>
    <property type="project" value="TreeGrafter"/>
</dbReference>
<dbReference type="Proteomes" id="UP000184073">
    <property type="component" value="Unassembled WGS sequence"/>
</dbReference>
<dbReference type="STRING" id="1036611.A0A1L9P3E9"/>
<dbReference type="VEuPathDB" id="FungiDB:ASPVEDRAFT_121042"/>
<dbReference type="GeneID" id="63721359"/>
<feature type="compositionally biased region" description="Polar residues" evidence="1">
    <location>
        <begin position="33"/>
        <end position="58"/>
    </location>
</feature>
<name>A0A1L9P3E9_ASPVE</name>
<feature type="region of interest" description="Disordered" evidence="1">
    <location>
        <begin position="123"/>
        <end position="161"/>
    </location>
</feature>
<dbReference type="PANTHER" id="PTHR12834">
    <property type="entry name" value="SIGNAL RECOGNITION PARTICLE 9 KDA PROTEIN"/>
    <property type="match status" value="1"/>
</dbReference>
<dbReference type="Pfam" id="PF05486">
    <property type="entry name" value="SRP9-21"/>
    <property type="match status" value="1"/>
</dbReference>
<proteinExistence type="predicted"/>
<reference evidence="4" key="1">
    <citation type="journal article" date="2017" name="Genome Biol.">
        <title>Comparative genomics reveals high biological diversity and specific adaptations in the industrially and medically important fungal genus Aspergillus.</title>
        <authorList>
            <person name="de Vries R.P."/>
            <person name="Riley R."/>
            <person name="Wiebenga A."/>
            <person name="Aguilar-Osorio G."/>
            <person name="Amillis S."/>
            <person name="Uchima C.A."/>
            <person name="Anderluh G."/>
            <person name="Asadollahi M."/>
            <person name="Askin M."/>
            <person name="Barry K."/>
            <person name="Battaglia E."/>
            <person name="Bayram O."/>
            <person name="Benocci T."/>
            <person name="Braus-Stromeyer S.A."/>
            <person name="Caldana C."/>
            <person name="Canovas D."/>
            <person name="Cerqueira G.C."/>
            <person name="Chen F."/>
            <person name="Chen W."/>
            <person name="Choi C."/>
            <person name="Clum A."/>
            <person name="Dos Santos R.A."/>
            <person name="Damasio A.R."/>
            <person name="Diallinas G."/>
            <person name="Emri T."/>
            <person name="Fekete E."/>
            <person name="Flipphi M."/>
            <person name="Freyberg S."/>
            <person name="Gallo A."/>
            <person name="Gournas C."/>
            <person name="Habgood R."/>
            <person name="Hainaut M."/>
            <person name="Harispe M.L."/>
            <person name="Henrissat B."/>
            <person name="Hilden K.S."/>
            <person name="Hope R."/>
            <person name="Hossain A."/>
            <person name="Karabika E."/>
            <person name="Karaffa L."/>
            <person name="Karanyi Z."/>
            <person name="Krasevec N."/>
            <person name="Kuo A."/>
            <person name="Kusch H."/>
            <person name="LaButti K."/>
            <person name="Lagendijk E.L."/>
            <person name="Lapidus A."/>
            <person name="Levasseur A."/>
            <person name="Lindquist E."/>
            <person name="Lipzen A."/>
            <person name="Logrieco A.F."/>
            <person name="MacCabe A."/>
            <person name="Maekelae M.R."/>
            <person name="Malavazi I."/>
            <person name="Melin P."/>
            <person name="Meyer V."/>
            <person name="Mielnichuk N."/>
            <person name="Miskei M."/>
            <person name="Molnar A.P."/>
            <person name="Mule G."/>
            <person name="Ngan C.Y."/>
            <person name="Orejas M."/>
            <person name="Orosz E."/>
            <person name="Ouedraogo J.P."/>
            <person name="Overkamp K.M."/>
            <person name="Park H.-S."/>
            <person name="Perrone G."/>
            <person name="Piumi F."/>
            <person name="Punt P.J."/>
            <person name="Ram A.F."/>
            <person name="Ramon A."/>
            <person name="Rauscher S."/>
            <person name="Record E."/>
            <person name="Riano-Pachon D.M."/>
            <person name="Robert V."/>
            <person name="Roehrig J."/>
            <person name="Ruller R."/>
            <person name="Salamov A."/>
            <person name="Salih N.S."/>
            <person name="Samson R.A."/>
            <person name="Sandor E."/>
            <person name="Sanguinetti M."/>
            <person name="Schuetze T."/>
            <person name="Sepcic K."/>
            <person name="Shelest E."/>
            <person name="Sherlock G."/>
            <person name="Sophianopoulou V."/>
            <person name="Squina F.M."/>
            <person name="Sun H."/>
            <person name="Susca A."/>
            <person name="Todd R.B."/>
            <person name="Tsang A."/>
            <person name="Unkles S.E."/>
            <person name="van de Wiele N."/>
            <person name="van Rossen-Uffink D."/>
            <person name="Oliveira J.V."/>
            <person name="Vesth T.C."/>
            <person name="Visser J."/>
            <person name="Yu J.-H."/>
            <person name="Zhou M."/>
            <person name="Andersen M.R."/>
            <person name="Archer D.B."/>
            <person name="Baker S.E."/>
            <person name="Benoit I."/>
            <person name="Brakhage A.A."/>
            <person name="Braus G.H."/>
            <person name="Fischer R."/>
            <person name="Frisvad J.C."/>
            <person name="Goldman G.H."/>
            <person name="Houbraken J."/>
            <person name="Oakley B."/>
            <person name="Pocsi I."/>
            <person name="Scazzocchio C."/>
            <person name="Seiboth B."/>
            <person name="vanKuyk P.A."/>
            <person name="Wortman J."/>
            <person name="Dyer P.S."/>
            <person name="Grigoriev I.V."/>
        </authorList>
    </citation>
    <scope>NUCLEOTIDE SEQUENCE [LARGE SCALE GENOMIC DNA]</scope>
    <source>
        <strain evidence="4">CBS 583.65</strain>
    </source>
</reference>
<evidence type="ECO:0000256" key="1">
    <source>
        <dbReference type="SAM" id="MobiDB-lite"/>
    </source>
</evidence>
<protein>
    <recommendedName>
        <fullName evidence="2">SRP9 domain-containing protein</fullName>
    </recommendedName>
</protein>
<evidence type="ECO:0000313" key="3">
    <source>
        <dbReference type="EMBL" id="OJI96032.1"/>
    </source>
</evidence>
<keyword evidence="4" id="KW-1185">Reference proteome</keyword>
<organism evidence="3 4">
    <name type="scientific">Aspergillus versicolor CBS 583.65</name>
    <dbReference type="NCBI Taxonomy" id="1036611"/>
    <lineage>
        <taxon>Eukaryota</taxon>
        <taxon>Fungi</taxon>
        <taxon>Dikarya</taxon>
        <taxon>Ascomycota</taxon>
        <taxon>Pezizomycotina</taxon>
        <taxon>Eurotiomycetes</taxon>
        <taxon>Eurotiomycetidae</taxon>
        <taxon>Eurotiales</taxon>
        <taxon>Aspergillaceae</taxon>
        <taxon>Aspergillus</taxon>
        <taxon>Aspergillus subgen. Nidulantes</taxon>
    </lineage>
</organism>